<dbReference type="SUPFAM" id="SSF63829">
    <property type="entry name" value="Calcium-dependent phosphotriesterase"/>
    <property type="match status" value="1"/>
</dbReference>
<dbReference type="InterPro" id="IPR026444">
    <property type="entry name" value="Secre_tail"/>
</dbReference>
<dbReference type="Gene3D" id="2.120.10.30">
    <property type="entry name" value="TolB, C-terminal domain"/>
    <property type="match status" value="1"/>
</dbReference>
<evidence type="ECO:0000256" key="2">
    <source>
        <dbReference type="SAM" id="SignalP"/>
    </source>
</evidence>
<accession>A0A838ZSJ0</accession>
<reference evidence="5 6" key="1">
    <citation type="submission" date="2020-07" db="EMBL/GenBank/DDBJ databases">
        <title>Moheibacter lacus sp. nov., a member of the family Flavobacteriaceae isolated from freshwater lake sediment.</title>
        <authorList>
            <person name="Liu Y."/>
        </authorList>
    </citation>
    <scope>NUCLEOTIDE SEQUENCE [LARGE SCALE GENOMIC DNA]</scope>
    <source>
        <strain evidence="5 6">BDHS18</strain>
    </source>
</reference>
<proteinExistence type="predicted"/>
<feature type="signal peptide" evidence="2">
    <location>
        <begin position="1"/>
        <end position="20"/>
    </location>
</feature>
<feature type="chain" id="PRO_5032786359" evidence="2">
    <location>
        <begin position="21"/>
        <end position="683"/>
    </location>
</feature>
<keyword evidence="1 2" id="KW-0732">Signal</keyword>
<evidence type="ECO:0000259" key="4">
    <source>
        <dbReference type="Pfam" id="PF19081"/>
    </source>
</evidence>
<dbReference type="Pfam" id="PF18962">
    <property type="entry name" value="Por_Secre_tail"/>
    <property type="match status" value="1"/>
</dbReference>
<organism evidence="5 6">
    <name type="scientific">Moheibacter lacus</name>
    <dbReference type="NCBI Taxonomy" id="2745851"/>
    <lineage>
        <taxon>Bacteria</taxon>
        <taxon>Pseudomonadati</taxon>
        <taxon>Bacteroidota</taxon>
        <taxon>Flavobacteriia</taxon>
        <taxon>Flavobacteriales</taxon>
        <taxon>Weeksellaceae</taxon>
        <taxon>Moheibacter</taxon>
    </lineage>
</organism>
<gene>
    <name evidence="5" type="ORF">HU137_09220</name>
</gene>
<protein>
    <submittedName>
        <fullName evidence="5">T9SS type A sorting domain-containing protein</fullName>
    </submittedName>
</protein>
<dbReference type="Proteomes" id="UP000552241">
    <property type="component" value="Unassembled WGS sequence"/>
</dbReference>
<comment type="caution">
    <text evidence="5">The sequence shown here is derived from an EMBL/GenBank/DDBJ whole genome shotgun (WGS) entry which is preliminary data.</text>
</comment>
<dbReference type="NCBIfam" id="TIGR04183">
    <property type="entry name" value="Por_Secre_tail"/>
    <property type="match status" value="1"/>
</dbReference>
<dbReference type="AlphaFoldDB" id="A0A838ZSJ0"/>
<evidence type="ECO:0000259" key="3">
    <source>
        <dbReference type="Pfam" id="PF18962"/>
    </source>
</evidence>
<keyword evidence="6" id="KW-1185">Reference proteome</keyword>
<dbReference type="EMBL" id="JACDZE010000002">
    <property type="protein sequence ID" value="MBA5629948.1"/>
    <property type="molecule type" value="Genomic_DNA"/>
</dbReference>
<dbReference type="InterPro" id="IPR011042">
    <property type="entry name" value="6-blade_b-propeller_TolB-like"/>
</dbReference>
<evidence type="ECO:0000313" key="6">
    <source>
        <dbReference type="Proteomes" id="UP000552241"/>
    </source>
</evidence>
<dbReference type="RefSeq" id="WP_182043554.1">
    <property type="nucleotide sequence ID" value="NZ_JACDZE010000002.1"/>
</dbReference>
<evidence type="ECO:0000256" key="1">
    <source>
        <dbReference type="ARBA" id="ARBA00022729"/>
    </source>
</evidence>
<sequence>MKKNLLFLGFLILLAIQSFSQEKIAVVQDPFVLLLNAETGEVEDPEFIDLTALNPGTPKGIRQVGEEIWISDQNEDMIFRFDLDGNFISSISGAMDNIKGFDLINDSEVWVSNAGSNNGAPGNGIVKIGTDGTITGNFLTPTGSSFDVLDNGNGEVYISFINGGSPIERWDYDGNFIDNLVDPGVLNFAQQMWMTQDGDLLVANFSSPGGIYLFDIETGTQLEYWAQSNSRGVIETADGNILWSNSNGVHRLDPTSGVSTTISSGNAQYFALLFADENTECTDPTLSVETPDPVCEGTSTTITATSDADEVNWYDTADGTTPIFTGLEFETPELTEATSYWVQAFNQGNGGGEIIEGGARVAPSTNSQSTVVDVTTPWGLSFDTTADFTITAVDVYLTDANPGNVIVQLLDVNWAVLDETTIAVPAGNSTNPVQHELSLDFSVEAGNTYRLVAAFPSVEMVREFSSEHPGFPYPIGDVGSVTGGTINNSNTNNSVYYFFYNWTVETSTGGTCESERIQVDVSVNPAPEAPMAVGDFFFQDGETLADLEDDLDFTGTLTWYADEALTTVLPDTTLIEDETTYWVTQTIDGCESEALAVLVEELGLSEIDGQMFSIYPNPVKNLLNIDGKKQIDQIEIFDMTGRKISSISNLQNNQIDFSGFEKGTYLIRIHAENQIIVNKVIKN</sequence>
<evidence type="ECO:0000313" key="5">
    <source>
        <dbReference type="EMBL" id="MBA5629948.1"/>
    </source>
</evidence>
<name>A0A838ZSJ0_9FLAO</name>
<feature type="domain" description="Secretion system C-terminal sorting" evidence="3">
    <location>
        <begin position="614"/>
        <end position="681"/>
    </location>
</feature>
<dbReference type="Pfam" id="PF19081">
    <property type="entry name" value="Ig_7"/>
    <property type="match status" value="1"/>
</dbReference>
<dbReference type="InterPro" id="IPR044023">
    <property type="entry name" value="Ig_7"/>
</dbReference>
<feature type="domain" description="Ig-like" evidence="4">
    <location>
        <begin position="284"/>
        <end position="348"/>
    </location>
</feature>